<dbReference type="Proteomes" id="UP001209318">
    <property type="component" value="Unassembled WGS sequence"/>
</dbReference>
<keyword evidence="2 5" id="KW-0812">Transmembrane</keyword>
<dbReference type="Pfam" id="PF09685">
    <property type="entry name" value="MamF_MmsF"/>
    <property type="match status" value="1"/>
</dbReference>
<dbReference type="EMBL" id="JAOUSF010000003">
    <property type="protein sequence ID" value="MCU9613607.1"/>
    <property type="molecule type" value="Genomic_DNA"/>
</dbReference>
<dbReference type="RefSeq" id="WP_263072849.1">
    <property type="nucleotide sequence ID" value="NZ_JAOUSF010000003.1"/>
</dbReference>
<evidence type="ECO:0000256" key="5">
    <source>
        <dbReference type="SAM" id="Phobius"/>
    </source>
</evidence>
<comment type="caution">
    <text evidence="6">The sequence shown here is derived from an EMBL/GenBank/DDBJ whole genome shotgun (WGS) entry which is preliminary data.</text>
</comment>
<proteinExistence type="predicted"/>
<evidence type="ECO:0000256" key="1">
    <source>
        <dbReference type="ARBA" id="ARBA00004141"/>
    </source>
</evidence>
<protein>
    <submittedName>
        <fullName evidence="6">DUF4870 domain-containing protein</fullName>
    </submittedName>
</protein>
<gene>
    <name evidence="6" type="ORF">OEV98_08545</name>
</gene>
<keyword evidence="4 5" id="KW-0472">Membrane</keyword>
<evidence type="ECO:0000256" key="3">
    <source>
        <dbReference type="ARBA" id="ARBA00022989"/>
    </source>
</evidence>
<feature type="transmembrane region" description="Helical" evidence="5">
    <location>
        <begin position="9"/>
        <end position="31"/>
    </location>
</feature>
<name>A0AAE3ISX7_9BACI</name>
<evidence type="ECO:0000256" key="4">
    <source>
        <dbReference type="ARBA" id="ARBA00023136"/>
    </source>
</evidence>
<accession>A0AAE3ISX7</accession>
<sequence length="107" mass="12151">MPTQSDRIFAALIFGISFFTAFIGPIIIWLLKREDSAFVDYYGKEYFNFLISYGIYTFIAFLSTIVLIGFLLLPIVGIVSFIFTIVAAVKALDGKIYRVPLTIPFFK</sequence>
<evidence type="ECO:0000313" key="7">
    <source>
        <dbReference type="Proteomes" id="UP001209318"/>
    </source>
</evidence>
<dbReference type="AlphaFoldDB" id="A0AAE3ISX7"/>
<keyword evidence="7" id="KW-1185">Reference proteome</keyword>
<keyword evidence="3 5" id="KW-1133">Transmembrane helix</keyword>
<organism evidence="6 7">
    <name type="scientific">Perspicuibacillus lycopersici</name>
    <dbReference type="NCBI Taxonomy" id="1325689"/>
    <lineage>
        <taxon>Bacteria</taxon>
        <taxon>Bacillati</taxon>
        <taxon>Bacillota</taxon>
        <taxon>Bacilli</taxon>
        <taxon>Bacillales</taxon>
        <taxon>Bacillaceae</taxon>
        <taxon>Perspicuibacillus</taxon>
    </lineage>
</organism>
<comment type="subcellular location">
    <subcellularLocation>
        <location evidence="1">Membrane</location>
        <topology evidence="1">Multi-pass membrane protein</topology>
    </subcellularLocation>
</comment>
<evidence type="ECO:0000313" key="6">
    <source>
        <dbReference type="EMBL" id="MCU9613607.1"/>
    </source>
</evidence>
<evidence type="ECO:0000256" key="2">
    <source>
        <dbReference type="ARBA" id="ARBA00022692"/>
    </source>
</evidence>
<reference evidence="6" key="1">
    <citation type="submission" date="2022-10" db="EMBL/GenBank/DDBJ databases">
        <title>Description of Fervidibacillus gen. nov. in the family Fervidibacillaceae fam. nov. with two species, Fervidibacillus albus sp. nov., and Fervidibacillus halotolerans sp. nov., isolated from tidal flat sediments.</title>
        <authorList>
            <person name="Kwon K.K."/>
            <person name="Yang S.-H."/>
        </authorList>
    </citation>
    <scope>NUCLEOTIDE SEQUENCE</scope>
    <source>
        <strain evidence="6">JCM 19140</strain>
    </source>
</reference>
<dbReference type="InterPro" id="IPR019109">
    <property type="entry name" value="MamF_MmsF"/>
</dbReference>
<feature type="transmembrane region" description="Helical" evidence="5">
    <location>
        <begin position="55"/>
        <end position="88"/>
    </location>
</feature>